<organism evidence="1 2">
    <name type="scientific">Sulfitobacter pontiacus</name>
    <dbReference type="NCBI Taxonomy" id="60137"/>
    <lineage>
        <taxon>Bacteria</taxon>
        <taxon>Pseudomonadati</taxon>
        <taxon>Pseudomonadota</taxon>
        <taxon>Alphaproteobacteria</taxon>
        <taxon>Rhodobacterales</taxon>
        <taxon>Roseobacteraceae</taxon>
        <taxon>Sulfitobacter</taxon>
    </lineage>
</organism>
<dbReference type="Proteomes" id="UP000830781">
    <property type="component" value="Chromosome"/>
</dbReference>
<evidence type="ECO:0000313" key="2">
    <source>
        <dbReference type="Proteomes" id="UP000830781"/>
    </source>
</evidence>
<protein>
    <submittedName>
        <fullName evidence="1">Uncharacterized protein</fullName>
    </submittedName>
</protein>
<dbReference type="AlphaFoldDB" id="A0AAX3ACI2"/>
<sequence>MDLLTFTDTTHNCFQKVNSRNRDARRLRRASNNSILREILHVSGHAMACSRSQQGFDFMQDILARLSGIHRPAILVQAGSIGARSYRRGPTLRRILGKAPPPRSAVVLVQLIDLEADLNARRKKTDAGYNLVRHIEVMIALIAEAAILRETLRDAAT</sequence>
<name>A0AAX3ACI2_9RHOB</name>
<dbReference type="InterPro" id="IPR045516">
    <property type="entry name" value="DUF6477"/>
</dbReference>
<evidence type="ECO:0000313" key="1">
    <source>
        <dbReference type="EMBL" id="UOA23426.1"/>
    </source>
</evidence>
<dbReference type="EMBL" id="CP084959">
    <property type="protein sequence ID" value="UOA23426.1"/>
    <property type="molecule type" value="Genomic_DNA"/>
</dbReference>
<keyword evidence="2" id="KW-1185">Reference proteome</keyword>
<dbReference type="Pfam" id="PF20083">
    <property type="entry name" value="DUF6477"/>
    <property type="match status" value="1"/>
</dbReference>
<gene>
    <name evidence="1" type="ORF">DSM110277_01849</name>
</gene>
<proteinExistence type="predicted"/>
<reference evidence="2" key="1">
    <citation type="journal article" date="2022" name="Microorganisms">
        <title>Beyond the ABCs#Discovery of Three New Plasmid Types in Rhodobacterales (RepQ, RepY, RepW).</title>
        <authorList>
            <person name="Freese H.M."/>
            <person name="Ringel V."/>
            <person name="Overmann J."/>
            <person name="Petersen J."/>
        </authorList>
    </citation>
    <scope>NUCLEOTIDE SEQUENCE [LARGE SCALE GENOMIC DNA]</scope>
    <source>
        <strain evidence="2">DSM 110277</strain>
    </source>
</reference>
<accession>A0AAX3ACI2</accession>